<gene>
    <name evidence="2" type="ORF">E7512_09150</name>
</gene>
<name>A0A928Q2V0_9FIRM</name>
<dbReference type="InterPro" id="IPR043129">
    <property type="entry name" value="ATPase_NBD"/>
</dbReference>
<proteinExistence type="inferred from homology"/>
<dbReference type="Gene3D" id="3.30.420.40">
    <property type="match status" value="2"/>
</dbReference>
<dbReference type="SUPFAM" id="SSF53067">
    <property type="entry name" value="Actin-like ATPase domain"/>
    <property type="match status" value="1"/>
</dbReference>
<protein>
    <submittedName>
        <fullName evidence="2">ROK family protein</fullName>
    </submittedName>
</protein>
<organism evidence="2 3">
    <name type="scientific">Faecalispora sporosphaeroides</name>
    <dbReference type="NCBI Taxonomy" id="1549"/>
    <lineage>
        <taxon>Bacteria</taxon>
        <taxon>Bacillati</taxon>
        <taxon>Bacillota</taxon>
        <taxon>Clostridia</taxon>
        <taxon>Eubacteriales</taxon>
        <taxon>Oscillospiraceae</taxon>
        <taxon>Faecalispora</taxon>
    </lineage>
</organism>
<dbReference type="PANTHER" id="PTHR18964">
    <property type="entry name" value="ROK (REPRESSOR, ORF, KINASE) FAMILY"/>
    <property type="match status" value="1"/>
</dbReference>
<dbReference type="Pfam" id="PF00480">
    <property type="entry name" value="ROK"/>
    <property type="match status" value="1"/>
</dbReference>
<comment type="similarity">
    <text evidence="1">Belongs to the ROK (NagC/XylR) family.</text>
</comment>
<dbReference type="InterPro" id="IPR000600">
    <property type="entry name" value="ROK"/>
</dbReference>
<dbReference type="EMBL" id="SVNY01000004">
    <property type="protein sequence ID" value="MBE6833729.1"/>
    <property type="molecule type" value="Genomic_DNA"/>
</dbReference>
<dbReference type="RefSeq" id="WP_027103965.1">
    <property type="nucleotide sequence ID" value="NZ_JBKWRC010000002.1"/>
</dbReference>
<accession>A0A928Q2V0</accession>
<dbReference type="Proteomes" id="UP000754750">
    <property type="component" value="Unassembled WGS sequence"/>
</dbReference>
<dbReference type="AlphaFoldDB" id="A0A928Q2V0"/>
<dbReference type="PANTHER" id="PTHR18964:SF149">
    <property type="entry name" value="BIFUNCTIONAL UDP-N-ACETYLGLUCOSAMINE 2-EPIMERASE_N-ACETYLMANNOSAMINE KINASE"/>
    <property type="match status" value="1"/>
</dbReference>
<sequence>MYYLGIDLGGTNIAAGVVDGDARLIAKASRKTQVLPGPEGICRQMAEAAGEAMKKAGVSERDICGIGVGTPGTVERDTGIVRFSSNLNFKDVNLRELMERQTGKPVRVENDANAAAYGEYRAGVLKGAKNAIAITLGTGIGSGILIGGKIYAASNSAGGEFGHTVIAFGGRPCPCGRCGCWEAYASATGLIHTTKEMMRAGSRDSLLWQLADGNPEKVTSRMAFAAMRAGDSLGKAVVDRYIAHLGCGLVNCINIFQPDILCIGGGVSGEGEALLRPLTEYVEKEANPMNVGNKTRLCLAKLGNDAGIIGAALTGEQEP</sequence>
<evidence type="ECO:0000313" key="3">
    <source>
        <dbReference type="Proteomes" id="UP000754750"/>
    </source>
</evidence>
<evidence type="ECO:0000256" key="1">
    <source>
        <dbReference type="ARBA" id="ARBA00006479"/>
    </source>
</evidence>
<comment type="caution">
    <text evidence="2">The sequence shown here is derived from an EMBL/GenBank/DDBJ whole genome shotgun (WGS) entry which is preliminary data.</text>
</comment>
<reference evidence="2" key="1">
    <citation type="submission" date="2019-04" db="EMBL/GenBank/DDBJ databases">
        <title>Evolution of Biomass-Degrading Anaerobic Consortia Revealed by Metagenomics.</title>
        <authorList>
            <person name="Peng X."/>
        </authorList>
    </citation>
    <scope>NUCLEOTIDE SEQUENCE</scope>
    <source>
        <strain evidence="2">SIG551</strain>
    </source>
</reference>
<evidence type="ECO:0000313" key="2">
    <source>
        <dbReference type="EMBL" id="MBE6833729.1"/>
    </source>
</evidence>